<gene>
    <name evidence="1" type="ORF">RPERSI_LOCUS28556</name>
</gene>
<dbReference type="Proteomes" id="UP000789920">
    <property type="component" value="Unassembled WGS sequence"/>
</dbReference>
<keyword evidence="2" id="KW-1185">Reference proteome</keyword>
<protein>
    <submittedName>
        <fullName evidence="1">2321_t:CDS:1</fullName>
    </submittedName>
</protein>
<feature type="non-terminal residue" evidence="1">
    <location>
        <position position="46"/>
    </location>
</feature>
<organism evidence="1 2">
    <name type="scientific">Racocetra persica</name>
    <dbReference type="NCBI Taxonomy" id="160502"/>
    <lineage>
        <taxon>Eukaryota</taxon>
        <taxon>Fungi</taxon>
        <taxon>Fungi incertae sedis</taxon>
        <taxon>Mucoromycota</taxon>
        <taxon>Glomeromycotina</taxon>
        <taxon>Glomeromycetes</taxon>
        <taxon>Diversisporales</taxon>
        <taxon>Gigasporaceae</taxon>
        <taxon>Racocetra</taxon>
    </lineage>
</organism>
<sequence>VSTEAIDTLSYASIMILQRYLNKEKIAIANNHLYKVVSYLEAKKDN</sequence>
<comment type="caution">
    <text evidence="1">The sequence shown here is derived from an EMBL/GenBank/DDBJ whole genome shotgun (WGS) entry which is preliminary data.</text>
</comment>
<name>A0ACA9SD20_9GLOM</name>
<evidence type="ECO:0000313" key="2">
    <source>
        <dbReference type="Proteomes" id="UP000789920"/>
    </source>
</evidence>
<proteinExistence type="predicted"/>
<dbReference type="EMBL" id="CAJVQC010104473">
    <property type="protein sequence ID" value="CAG8832708.1"/>
    <property type="molecule type" value="Genomic_DNA"/>
</dbReference>
<accession>A0ACA9SD20</accession>
<evidence type="ECO:0000313" key="1">
    <source>
        <dbReference type="EMBL" id="CAG8832708.1"/>
    </source>
</evidence>
<feature type="non-terminal residue" evidence="1">
    <location>
        <position position="1"/>
    </location>
</feature>
<reference evidence="1" key="1">
    <citation type="submission" date="2021-06" db="EMBL/GenBank/DDBJ databases">
        <authorList>
            <person name="Kallberg Y."/>
            <person name="Tangrot J."/>
            <person name="Rosling A."/>
        </authorList>
    </citation>
    <scope>NUCLEOTIDE SEQUENCE</scope>
    <source>
        <strain evidence="1">MA461A</strain>
    </source>
</reference>